<dbReference type="EC" id="2.7.11.1" evidence="1"/>
<dbReference type="InterPro" id="IPR000719">
    <property type="entry name" value="Prot_kinase_dom"/>
</dbReference>
<dbReference type="PROSITE" id="PS50011">
    <property type="entry name" value="PROTEIN_KINASE_DOM"/>
    <property type="match status" value="1"/>
</dbReference>
<keyword evidence="4 9" id="KW-0547">Nucleotide-binding</keyword>
<dbReference type="GO" id="GO:0005524">
    <property type="term" value="F:ATP binding"/>
    <property type="evidence" value="ECO:0007669"/>
    <property type="project" value="UniProtKB-UniRule"/>
</dbReference>
<dbReference type="SMART" id="SM00220">
    <property type="entry name" value="S_TKc"/>
    <property type="match status" value="1"/>
</dbReference>
<dbReference type="Gene3D" id="1.10.510.10">
    <property type="entry name" value="Transferase(Phosphotransferase) domain 1"/>
    <property type="match status" value="1"/>
</dbReference>
<dbReference type="PANTHER" id="PTHR47634">
    <property type="entry name" value="PROTEIN KINASE DOMAIN-CONTAINING PROTEIN-RELATED"/>
    <property type="match status" value="1"/>
</dbReference>
<feature type="binding site" evidence="9">
    <location>
        <position position="114"/>
    </location>
    <ligand>
        <name>ATP</name>
        <dbReference type="ChEBI" id="CHEBI:30616"/>
    </ligand>
</feature>
<evidence type="ECO:0000313" key="12">
    <source>
        <dbReference type="Proteomes" id="UP000184063"/>
    </source>
</evidence>
<evidence type="ECO:0000256" key="9">
    <source>
        <dbReference type="PROSITE-ProRule" id="PRU10141"/>
    </source>
</evidence>
<dbReference type="EMBL" id="KV878236">
    <property type="protein sequence ID" value="OJZ91487.1"/>
    <property type="molecule type" value="Genomic_DNA"/>
</dbReference>
<name>A0A1M3TXC7_ASPLC</name>
<dbReference type="InterPro" id="IPR017441">
    <property type="entry name" value="Protein_kinase_ATP_BS"/>
</dbReference>
<comment type="catalytic activity">
    <reaction evidence="7">
        <text>L-threonyl-[protein] + ATP = O-phospho-L-threonyl-[protein] + ADP + H(+)</text>
        <dbReference type="Rhea" id="RHEA:46608"/>
        <dbReference type="Rhea" id="RHEA-COMP:11060"/>
        <dbReference type="Rhea" id="RHEA-COMP:11605"/>
        <dbReference type="ChEBI" id="CHEBI:15378"/>
        <dbReference type="ChEBI" id="CHEBI:30013"/>
        <dbReference type="ChEBI" id="CHEBI:30616"/>
        <dbReference type="ChEBI" id="CHEBI:61977"/>
        <dbReference type="ChEBI" id="CHEBI:456216"/>
        <dbReference type="EC" id="2.7.11.1"/>
    </reaction>
</comment>
<dbReference type="SUPFAM" id="SSF56112">
    <property type="entry name" value="Protein kinase-like (PK-like)"/>
    <property type="match status" value="1"/>
</dbReference>
<evidence type="ECO:0000256" key="8">
    <source>
        <dbReference type="ARBA" id="ARBA00048679"/>
    </source>
</evidence>
<protein>
    <recommendedName>
        <fullName evidence="1">non-specific serine/threonine protein kinase</fullName>
        <ecNumber evidence="1">2.7.11.1</ecNumber>
    </recommendedName>
</protein>
<evidence type="ECO:0000256" key="5">
    <source>
        <dbReference type="ARBA" id="ARBA00022777"/>
    </source>
</evidence>
<evidence type="ECO:0000313" key="11">
    <source>
        <dbReference type="EMBL" id="OJZ91487.1"/>
    </source>
</evidence>
<dbReference type="GO" id="GO:0050684">
    <property type="term" value="P:regulation of mRNA processing"/>
    <property type="evidence" value="ECO:0007669"/>
    <property type="project" value="TreeGrafter"/>
</dbReference>
<dbReference type="InterPro" id="IPR011009">
    <property type="entry name" value="Kinase-like_dom_sf"/>
</dbReference>
<dbReference type="PANTHER" id="PTHR47634:SF9">
    <property type="entry name" value="PROTEIN KINASE DOMAIN-CONTAINING PROTEIN-RELATED"/>
    <property type="match status" value="1"/>
</dbReference>
<dbReference type="GO" id="GO:0004674">
    <property type="term" value="F:protein serine/threonine kinase activity"/>
    <property type="evidence" value="ECO:0007669"/>
    <property type="project" value="UniProtKB-KW"/>
</dbReference>
<feature type="domain" description="Protein kinase" evidence="10">
    <location>
        <begin position="85"/>
        <end position="461"/>
    </location>
</feature>
<keyword evidence="5" id="KW-0418">Kinase</keyword>
<dbReference type="AlphaFoldDB" id="A0A1M3TXC7"/>
<keyword evidence="3" id="KW-0808">Transferase</keyword>
<dbReference type="PROSITE" id="PS00107">
    <property type="entry name" value="PROTEIN_KINASE_ATP"/>
    <property type="match status" value="1"/>
</dbReference>
<dbReference type="GO" id="GO:0000245">
    <property type="term" value="P:spliceosomal complex assembly"/>
    <property type="evidence" value="ECO:0007669"/>
    <property type="project" value="TreeGrafter"/>
</dbReference>
<keyword evidence="2" id="KW-0723">Serine/threonine-protein kinase</keyword>
<proteinExistence type="predicted"/>
<dbReference type="Pfam" id="PF00069">
    <property type="entry name" value="Pkinase"/>
    <property type="match status" value="2"/>
</dbReference>
<dbReference type="Proteomes" id="UP000184063">
    <property type="component" value="Unassembled WGS sequence"/>
</dbReference>
<evidence type="ECO:0000256" key="7">
    <source>
        <dbReference type="ARBA" id="ARBA00047899"/>
    </source>
</evidence>
<organism evidence="11 12">
    <name type="scientific">Aspergillus luchuensis (strain CBS 106.47)</name>
    <dbReference type="NCBI Taxonomy" id="1137211"/>
    <lineage>
        <taxon>Eukaryota</taxon>
        <taxon>Fungi</taxon>
        <taxon>Dikarya</taxon>
        <taxon>Ascomycota</taxon>
        <taxon>Pezizomycotina</taxon>
        <taxon>Eurotiomycetes</taxon>
        <taxon>Eurotiomycetidae</taxon>
        <taxon>Eurotiales</taxon>
        <taxon>Aspergillaceae</taxon>
        <taxon>Aspergillus</taxon>
        <taxon>Aspergillus subgen. Circumdati</taxon>
    </lineage>
</organism>
<evidence type="ECO:0000256" key="2">
    <source>
        <dbReference type="ARBA" id="ARBA00022527"/>
    </source>
</evidence>
<dbReference type="CDD" id="cd05118">
    <property type="entry name" value="STKc_CMGC"/>
    <property type="match status" value="1"/>
</dbReference>
<gene>
    <name evidence="11" type="ORF">ASPFODRAFT_66089</name>
</gene>
<evidence type="ECO:0000256" key="1">
    <source>
        <dbReference type="ARBA" id="ARBA00012513"/>
    </source>
</evidence>
<dbReference type="InterPro" id="IPR051334">
    <property type="entry name" value="SRPK"/>
</dbReference>
<reference evidence="12" key="1">
    <citation type="journal article" date="2017" name="Genome Biol.">
        <title>Comparative genomics reveals high biological diversity and specific adaptations in the industrially and medically important fungal genus Aspergillus.</title>
        <authorList>
            <person name="de Vries R.P."/>
            <person name="Riley R."/>
            <person name="Wiebenga A."/>
            <person name="Aguilar-Osorio G."/>
            <person name="Amillis S."/>
            <person name="Uchima C.A."/>
            <person name="Anderluh G."/>
            <person name="Asadollahi M."/>
            <person name="Askin M."/>
            <person name="Barry K."/>
            <person name="Battaglia E."/>
            <person name="Bayram O."/>
            <person name="Benocci T."/>
            <person name="Braus-Stromeyer S.A."/>
            <person name="Caldana C."/>
            <person name="Canovas D."/>
            <person name="Cerqueira G.C."/>
            <person name="Chen F."/>
            <person name="Chen W."/>
            <person name="Choi C."/>
            <person name="Clum A."/>
            <person name="Dos Santos R.A."/>
            <person name="Damasio A.R."/>
            <person name="Diallinas G."/>
            <person name="Emri T."/>
            <person name="Fekete E."/>
            <person name="Flipphi M."/>
            <person name="Freyberg S."/>
            <person name="Gallo A."/>
            <person name="Gournas C."/>
            <person name="Habgood R."/>
            <person name="Hainaut M."/>
            <person name="Harispe M.L."/>
            <person name="Henrissat B."/>
            <person name="Hilden K.S."/>
            <person name="Hope R."/>
            <person name="Hossain A."/>
            <person name="Karabika E."/>
            <person name="Karaffa L."/>
            <person name="Karanyi Z."/>
            <person name="Krasevec N."/>
            <person name="Kuo A."/>
            <person name="Kusch H."/>
            <person name="LaButti K."/>
            <person name="Lagendijk E.L."/>
            <person name="Lapidus A."/>
            <person name="Levasseur A."/>
            <person name="Lindquist E."/>
            <person name="Lipzen A."/>
            <person name="Logrieco A.F."/>
            <person name="MacCabe A."/>
            <person name="Maekelae M.R."/>
            <person name="Malavazi I."/>
            <person name="Melin P."/>
            <person name="Meyer V."/>
            <person name="Mielnichuk N."/>
            <person name="Miskei M."/>
            <person name="Molnar A.P."/>
            <person name="Mule G."/>
            <person name="Ngan C.Y."/>
            <person name="Orejas M."/>
            <person name="Orosz E."/>
            <person name="Ouedraogo J.P."/>
            <person name="Overkamp K.M."/>
            <person name="Park H.-S."/>
            <person name="Perrone G."/>
            <person name="Piumi F."/>
            <person name="Punt P.J."/>
            <person name="Ram A.F."/>
            <person name="Ramon A."/>
            <person name="Rauscher S."/>
            <person name="Record E."/>
            <person name="Riano-Pachon D.M."/>
            <person name="Robert V."/>
            <person name="Roehrig J."/>
            <person name="Ruller R."/>
            <person name="Salamov A."/>
            <person name="Salih N.S."/>
            <person name="Samson R.A."/>
            <person name="Sandor E."/>
            <person name="Sanguinetti M."/>
            <person name="Schuetze T."/>
            <person name="Sepcic K."/>
            <person name="Shelest E."/>
            <person name="Sherlock G."/>
            <person name="Sophianopoulou V."/>
            <person name="Squina F.M."/>
            <person name="Sun H."/>
            <person name="Susca A."/>
            <person name="Todd R.B."/>
            <person name="Tsang A."/>
            <person name="Unkles S.E."/>
            <person name="van de Wiele N."/>
            <person name="van Rossen-Uffink D."/>
            <person name="Oliveira J.V."/>
            <person name="Vesth T.C."/>
            <person name="Visser J."/>
            <person name="Yu J.-H."/>
            <person name="Zhou M."/>
            <person name="Andersen M.R."/>
            <person name="Archer D.B."/>
            <person name="Baker S.E."/>
            <person name="Benoit I."/>
            <person name="Brakhage A.A."/>
            <person name="Braus G.H."/>
            <person name="Fischer R."/>
            <person name="Frisvad J.C."/>
            <person name="Goldman G.H."/>
            <person name="Houbraken J."/>
            <person name="Oakley B."/>
            <person name="Pocsi I."/>
            <person name="Scazzocchio C."/>
            <person name="Seiboth B."/>
            <person name="vanKuyk P.A."/>
            <person name="Wortman J."/>
            <person name="Dyer P.S."/>
            <person name="Grigoriev I.V."/>
        </authorList>
    </citation>
    <scope>NUCLEOTIDE SEQUENCE [LARGE SCALE GENOMIC DNA]</scope>
    <source>
        <strain evidence="12">CBS 106.47</strain>
    </source>
</reference>
<evidence type="ECO:0000259" key="10">
    <source>
        <dbReference type="PROSITE" id="PS50011"/>
    </source>
</evidence>
<evidence type="ECO:0000256" key="4">
    <source>
        <dbReference type="ARBA" id="ARBA00022741"/>
    </source>
</evidence>
<sequence length="469" mass="52918">MHTTTPSAHDMRRAHRSDLSFETLLQSLWVAAMSISPPPTPPSRAPTDDERRFEAITSPCEWIEEYHPGGYHPVILGDSFNNGQYKVIRKLGEGSYSTVWLARNEKNARYVALKILVSHQTGSTTELDILRHMTKAAPIEAAGHITALLDEFEHSGPNGVHKCLVFEPMGPSVNSMVEELPQFKPRMFGMKVRYPPWMAKSILKQSLEALAFLHRNGIAHGDFQPGNILFTLKDLKSTPEEELRQEENVEAESISPPVQRLDGKQDKWAPRYLCVAQPLSPFTHYAEGFKVKLSDMGGAYFFSKPPENPVTLLGLRAPELILTGAVNNTLDIWSFGCLIFELITGEPLFCVPGSEYENDDHLLSLTERLGALPDDLFMHWRTSSLYFTPERKLFNCQIGGVGPEEEPLLVDQISMEEQFDSTEPDIDLKEADEVKGLIRWILQYDPAKRPSPAEILSHPWFRNIDIGRL</sequence>
<accession>A0A1M3TXC7</accession>
<dbReference type="Gene3D" id="3.30.200.20">
    <property type="entry name" value="Phosphorylase Kinase, domain 1"/>
    <property type="match status" value="1"/>
</dbReference>
<evidence type="ECO:0000256" key="6">
    <source>
        <dbReference type="ARBA" id="ARBA00022840"/>
    </source>
</evidence>
<evidence type="ECO:0000256" key="3">
    <source>
        <dbReference type="ARBA" id="ARBA00022679"/>
    </source>
</evidence>
<comment type="catalytic activity">
    <reaction evidence="8">
        <text>L-seryl-[protein] + ATP = O-phospho-L-seryl-[protein] + ADP + H(+)</text>
        <dbReference type="Rhea" id="RHEA:17989"/>
        <dbReference type="Rhea" id="RHEA-COMP:9863"/>
        <dbReference type="Rhea" id="RHEA-COMP:11604"/>
        <dbReference type="ChEBI" id="CHEBI:15378"/>
        <dbReference type="ChEBI" id="CHEBI:29999"/>
        <dbReference type="ChEBI" id="CHEBI:30616"/>
        <dbReference type="ChEBI" id="CHEBI:83421"/>
        <dbReference type="ChEBI" id="CHEBI:456216"/>
        <dbReference type="EC" id="2.7.11.1"/>
    </reaction>
</comment>
<dbReference type="OrthoDB" id="5979581at2759"/>
<dbReference type="VEuPathDB" id="FungiDB:ASPFODRAFT_66089"/>
<keyword evidence="6 9" id="KW-0067">ATP-binding</keyword>